<protein>
    <recommendedName>
        <fullName evidence="3">Retrotransposon gag domain-containing protein</fullName>
    </recommendedName>
</protein>
<dbReference type="PANTHER" id="PTHR33198">
    <property type="entry name" value="ANK_REP_REGION DOMAIN-CONTAINING PROTEIN-RELATED"/>
    <property type="match status" value="1"/>
</dbReference>
<evidence type="ECO:0000313" key="2">
    <source>
        <dbReference type="Proteomes" id="UP001152320"/>
    </source>
</evidence>
<reference evidence="1" key="1">
    <citation type="submission" date="2021-10" db="EMBL/GenBank/DDBJ databases">
        <title>Tropical sea cucumber genome reveals ecological adaptation and Cuvierian tubules defense mechanism.</title>
        <authorList>
            <person name="Chen T."/>
        </authorList>
    </citation>
    <scope>NUCLEOTIDE SEQUENCE</scope>
    <source>
        <strain evidence="1">Nanhai2018</strain>
        <tissue evidence="1">Muscle</tissue>
    </source>
</reference>
<accession>A0A9Q1BGD0</accession>
<name>A0A9Q1BGD0_HOLLE</name>
<keyword evidence="2" id="KW-1185">Reference proteome</keyword>
<comment type="caution">
    <text evidence="1">The sequence shown here is derived from an EMBL/GenBank/DDBJ whole genome shotgun (WGS) entry which is preliminary data.</text>
</comment>
<dbReference type="EMBL" id="JAIZAY010000018">
    <property type="protein sequence ID" value="KAJ8024648.1"/>
    <property type="molecule type" value="Genomic_DNA"/>
</dbReference>
<dbReference type="Proteomes" id="UP001152320">
    <property type="component" value="Chromosome 18"/>
</dbReference>
<organism evidence="1 2">
    <name type="scientific">Holothuria leucospilota</name>
    <name type="common">Black long sea cucumber</name>
    <name type="synonym">Mertensiothuria leucospilota</name>
    <dbReference type="NCBI Taxonomy" id="206669"/>
    <lineage>
        <taxon>Eukaryota</taxon>
        <taxon>Metazoa</taxon>
        <taxon>Echinodermata</taxon>
        <taxon>Eleutherozoa</taxon>
        <taxon>Echinozoa</taxon>
        <taxon>Holothuroidea</taxon>
        <taxon>Aspidochirotacea</taxon>
        <taxon>Aspidochirotida</taxon>
        <taxon>Holothuriidae</taxon>
        <taxon>Holothuria</taxon>
    </lineage>
</organism>
<evidence type="ECO:0008006" key="3">
    <source>
        <dbReference type="Google" id="ProtNLM"/>
    </source>
</evidence>
<gene>
    <name evidence="1" type="ORF">HOLleu_34607</name>
</gene>
<proteinExistence type="predicted"/>
<dbReference type="OrthoDB" id="8061005at2759"/>
<dbReference type="PANTHER" id="PTHR33198:SF20">
    <property type="entry name" value="RETROTRANSPOSON GAG DOMAIN-CONTAINING PROTEIN"/>
    <property type="match status" value="1"/>
</dbReference>
<sequence>MENLRAPEKLVVSGNVAEQWKFWRQKFEIYKVASGLSTKDPVIQCSTLLHAIGDAGLEVYNTFTFQTEDQKKDLNVLLKKFEEHFSPKQNVTFERHVFNTTNQQSGETFEQFLTQLKTRAKTCEFGALTDELVKDRIVVGIREDSVRALLLSKKDLNLEKLWKSVKLLREVRPRCLT</sequence>
<dbReference type="AlphaFoldDB" id="A0A9Q1BGD0"/>
<evidence type="ECO:0000313" key="1">
    <source>
        <dbReference type="EMBL" id="KAJ8024648.1"/>
    </source>
</evidence>